<keyword evidence="5 8" id="KW-0812">Transmembrane</keyword>
<evidence type="ECO:0000256" key="2">
    <source>
        <dbReference type="ARBA" id="ARBA00010735"/>
    </source>
</evidence>
<feature type="transmembrane region" description="Helical" evidence="8">
    <location>
        <begin position="134"/>
        <end position="158"/>
    </location>
</feature>
<gene>
    <name evidence="9" type="ORF">ACERLL_01915</name>
</gene>
<evidence type="ECO:0000256" key="5">
    <source>
        <dbReference type="ARBA" id="ARBA00022692"/>
    </source>
</evidence>
<organism evidence="9 10">
    <name type="scientific">Thiohalorhabdus methylotrophus</name>
    <dbReference type="NCBI Taxonomy" id="3242694"/>
    <lineage>
        <taxon>Bacteria</taxon>
        <taxon>Pseudomonadati</taxon>
        <taxon>Pseudomonadota</taxon>
        <taxon>Gammaproteobacteria</taxon>
        <taxon>Thiohalorhabdales</taxon>
        <taxon>Thiohalorhabdaceae</taxon>
        <taxon>Thiohalorhabdus</taxon>
    </lineage>
</organism>
<evidence type="ECO:0000256" key="7">
    <source>
        <dbReference type="ARBA" id="ARBA00023136"/>
    </source>
</evidence>
<keyword evidence="3" id="KW-0813">Transport</keyword>
<keyword evidence="7 8" id="KW-0472">Membrane</keyword>
<dbReference type="Pfam" id="PF03591">
    <property type="entry name" value="AzlC"/>
    <property type="match status" value="1"/>
</dbReference>
<evidence type="ECO:0000256" key="3">
    <source>
        <dbReference type="ARBA" id="ARBA00022448"/>
    </source>
</evidence>
<keyword evidence="4" id="KW-1003">Cell membrane</keyword>
<evidence type="ECO:0000313" key="9">
    <source>
        <dbReference type="EMBL" id="MFA9459583.1"/>
    </source>
</evidence>
<evidence type="ECO:0000256" key="1">
    <source>
        <dbReference type="ARBA" id="ARBA00004651"/>
    </source>
</evidence>
<dbReference type="EMBL" id="JBGUAW010000001">
    <property type="protein sequence ID" value="MFA9459583.1"/>
    <property type="molecule type" value="Genomic_DNA"/>
</dbReference>
<dbReference type="PANTHER" id="PTHR34979">
    <property type="entry name" value="INNER MEMBRANE PROTEIN YGAZ"/>
    <property type="match status" value="1"/>
</dbReference>
<dbReference type="InterPro" id="IPR011606">
    <property type="entry name" value="Brnchd-chn_aa_trnsp_permease"/>
</dbReference>
<feature type="transmembrane region" description="Helical" evidence="8">
    <location>
        <begin position="165"/>
        <end position="183"/>
    </location>
</feature>
<comment type="caution">
    <text evidence="9">The sequence shown here is derived from an EMBL/GenBank/DDBJ whole genome shotgun (WGS) entry which is preliminary data.</text>
</comment>
<feature type="transmembrane region" description="Helical" evidence="8">
    <location>
        <begin position="15"/>
        <end position="36"/>
    </location>
</feature>
<dbReference type="Proteomes" id="UP001575181">
    <property type="component" value="Unassembled WGS sequence"/>
</dbReference>
<feature type="transmembrane region" description="Helical" evidence="8">
    <location>
        <begin position="69"/>
        <end position="91"/>
    </location>
</feature>
<name>A0ABV4TQI1_9GAMM</name>
<proteinExistence type="inferred from homology"/>
<reference evidence="9 10" key="1">
    <citation type="submission" date="2024-08" db="EMBL/GenBank/DDBJ databases">
        <title>Whole-genome sequencing of halo(alkali)philic microorganisms from hypersaline lakes.</title>
        <authorList>
            <person name="Sorokin D.Y."/>
            <person name="Merkel A.Y."/>
            <person name="Messina E."/>
            <person name="Yakimov M."/>
        </authorList>
    </citation>
    <scope>NUCLEOTIDE SEQUENCE [LARGE SCALE GENOMIC DNA]</scope>
    <source>
        <strain evidence="9 10">Cl-TMA</strain>
    </source>
</reference>
<evidence type="ECO:0000256" key="6">
    <source>
        <dbReference type="ARBA" id="ARBA00022989"/>
    </source>
</evidence>
<sequence>MAQPARPFWEGVRDVAPLLPGVLPFAVITGATALEAGLSPETAVAMAVGIFAGASQLATVQLVEAGAVPWVVVATALLINLRFVMYSASLAPHLAHMPPLRRWPLAYLLTDQAYALSMARFHHRPGEPDGHKPWYYLGTAVTMWIAWLMGNLGGIAFGGRVPAGLSLQFAIPLTFLALLVPLLRDRPTVVAAVVGGAVAVAGAGLPFNLGLVLGGVSGICAALLAENLRPDPSAS</sequence>
<protein>
    <submittedName>
        <fullName evidence="9">AzlC family ABC transporter permease</fullName>
    </submittedName>
</protein>
<comment type="similarity">
    <text evidence="2">Belongs to the AzlC family.</text>
</comment>
<comment type="subcellular location">
    <subcellularLocation>
        <location evidence="1">Cell membrane</location>
        <topology evidence="1">Multi-pass membrane protein</topology>
    </subcellularLocation>
</comment>
<dbReference type="PANTHER" id="PTHR34979:SF1">
    <property type="entry name" value="INNER MEMBRANE PROTEIN YGAZ"/>
    <property type="match status" value="1"/>
</dbReference>
<evidence type="ECO:0000256" key="8">
    <source>
        <dbReference type="SAM" id="Phobius"/>
    </source>
</evidence>
<keyword evidence="10" id="KW-1185">Reference proteome</keyword>
<keyword evidence="6 8" id="KW-1133">Transmembrane helix</keyword>
<dbReference type="RefSeq" id="WP_373654366.1">
    <property type="nucleotide sequence ID" value="NZ_JBGUAW010000001.1"/>
</dbReference>
<evidence type="ECO:0000313" key="10">
    <source>
        <dbReference type="Proteomes" id="UP001575181"/>
    </source>
</evidence>
<evidence type="ECO:0000256" key="4">
    <source>
        <dbReference type="ARBA" id="ARBA00022475"/>
    </source>
</evidence>
<accession>A0ABV4TQI1</accession>
<feature type="transmembrane region" description="Helical" evidence="8">
    <location>
        <begin position="43"/>
        <end position="63"/>
    </location>
</feature>